<evidence type="ECO:0000256" key="2">
    <source>
        <dbReference type="SAM" id="MobiDB-lite"/>
    </source>
</evidence>
<keyword evidence="1" id="KW-0175">Coiled coil</keyword>
<evidence type="ECO:0000313" key="3">
    <source>
        <dbReference type="EMBL" id="KAA0166303.1"/>
    </source>
</evidence>
<feature type="region of interest" description="Disordered" evidence="2">
    <location>
        <begin position="291"/>
        <end position="318"/>
    </location>
</feature>
<feature type="region of interest" description="Disordered" evidence="2">
    <location>
        <begin position="79"/>
        <end position="105"/>
    </location>
</feature>
<protein>
    <submittedName>
        <fullName evidence="3">Uncharacterized protein</fullName>
    </submittedName>
</protein>
<gene>
    <name evidence="3" type="ORF">FNF31_01527</name>
</gene>
<proteinExistence type="predicted"/>
<feature type="coiled-coil region" evidence="1">
    <location>
        <begin position="219"/>
        <end position="246"/>
    </location>
</feature>
<feature type="compositionally biased region" description="Basic and acidic residues" evidence="2">
    <location>
        <begin position="1"/>
        <end position="12"/>
    </location>
</feature>
<reference evidence="3 4" key="1">
    <citation type="submission" date="2019-07" db="EMBL/GenBank/DDBJ databases">
        <title>Genomes of Cafeteria roenbergensis.</title>
        <authorList>
            <person name="Fischer M.G."/>
            <person name="Hackl T."/>
            <person name="Roman M."/>
        </authorList>
    </citation>
    <scope>NUCLEOTIDE SEQUENCE [LARGE SCALE GENOMIC DNA]</scope>
    <source>
        <strain evidence="3 4">Cflag</strain>
    </source>
</reference>
<dbReference type="EMBL" id="VLTM01000009">
    <property type="protein sequence ID" value="KAA0166303.1"/>
    <property type="molecule type" value="Genomic_DNA"/>
</dbReference>
<sequence length="569" mass="60050">MSRLDRSMDRVEFQAGLGMHGDESSFASSERDQRAGGGPATGARPAAAFADSAAHRLRELLAEGSRIREEDADGYVVAASVGRDSRPSQGSSVTAPPEGQVQPGASHAVLSALRSMRERLRASEAERHSLVDQLQAAHDRIRELEAELSRVREEGEGWRRAEEADHRKQLGQMHAELQSVRIQLLETSQDLTLHQGRVEEAGRAKQAAEAAATDTAQALAEMRAAAERMQGENEALRAALRDARLAREASDRRKAVAEGRVADGTATLASMPDPADGADASMSVGSWSLMGGDDMSGSGSAESTTDRAGEGASAGGRLVAHRTVRPERSMVGVLRQLEGEMDALETQFAELVAGAEADVGLSHGDQQDAERLRDKAVRLASDIRAKGDQITALKAAVRGVRAARERSPHVDARATRGRVSALRSFEKVRAVAQGSDRGGARAAVAWAEDRAARGVAARSSRRGSHGSGSGTGEDGPALVRRVTRGLNSAAAARDAGRQERPAGGAQQHSTARFSAEGAASLPLWMPVDDEDVRSAAQPREPLSPVDRPAAIVGGGPGRPAGGSFRPERR</sequence>
<feature type="compositionally biased region" description="Low complexity" evidence="2">
    <location>
        <begin position="291"/>
        <end position="300"/>
    </location>
</feature>
<accession>A0A5A8DLB2</accession>
<feature type="region of interest" description="Disordered" evidence="2">
    <location>
        <begin position="451"/>
        <end position="569"/>
    </location>
</feature>
<dbReference type="Proteomes" id="UP000325113">
    <property type="component" value="Unassembled WGS sequence"/>
</dbReference>
<name>A0A5A8DLB2_CAFRO</name>
<feature type="region of interest" description="Disordered" evidence="2">
    <location>
        <begin position="1"/>
        <end position="49"/>
    </location>
</feature>
<evidence type="ECO:0000313" key="4">
    <source>
        <dbReference type="Proteomes" id="UP000325113"/>
    </source>
</evidence>
<organism evidence="3 4">
    <name type="scientific">Cafeteria roenbergensis</name>
    <name type="common">Marine flagellate</name>
    <dbReference type="NCBI Taxonomy" id="33653"/>
    <lineage>
        <taxon>Eukaryota</taxon>
        <taxon>Sar</taxon>
        <taxon>Stramenopiles</taxon>
        <taxon>Bigyra</taxon>
        <taxon>Opalozoa</taxon>
        <taxon>Bicosoecida</taxon>
        <taxon>Cafeteriaceae</taxon>
        <taxon>Cafeteria</taxon>
    </lineage>
</organism>
<feature type="coiled-coil region" evidence="1">
    <location>
        <begin position="113"/>
        <end position="161"/>
    </location>
</feature>
<dbReference type="AlphaFoldDB" id="A0A5A8DLB2"/>
<comment type="caution">
    <text evidence="3">The sequence shown here is derived from an EMBL/GenBank/DDBJ whole genome shotgun (WGS) entry which is preliminary data.</text>
</comment>
<evidence type="ECO:0000256" key="1">
    <source>
        <dbReference type="SAM" id="Coils"/>
    </source>
</evidence>